<protein>
    <submittedName>
        <fullName evidence="1">Uncharacterized protein</fullName>
    </submittedName>
</protein>
<reference evidence="1 2" key="1">
    <citation type="submission" date="2015-03" db="EMBL/GenBank/DDBJ databases">
        <title>Genome assembly of Sandaracinus amylolyticus DSM 53668.</title>
        <authorList>
            <person name="Sharma G."/>
            <person name="Subramanian S."/>
        </authorList>
    </citation>
    <scope>NUCLEOTIDE SEQUENCE [LARGE SCALE GENOMIC DNA]</scope>
    <source>
        <strain evidence="1 2">DSM 53668</strain>
    </source>
</reference>
<dbReference type="AlphaFoldDB" id="A0A0F6YHS2"/>
<organism evidence="1 2">
    <name type="scientific">Sandaracinus amylolyticus</name>
    <dbReference type="NCBI Taxonomy" id="927083"/>
    <lineage>
        <taxon>Bacteria</taxon>
        <taxon>Pseudomonadati</taxon>
        <taxon>Myxococcota</taxon>
        <taxon>Polyangia</taxon>
        <taxon>Polyangiales</taxon>
        <taxon>Sandaracinaceae</taxon>
        <taxon>Sandaracinus</taxon>
    </lineage>
</organism>
<gene>
    <name evidence="1" type="ORF">DB32_002190</name>
</gene>
<dbReference type="Proteomes" id="UP000034883">
    <property type="component" value="Chromosome"/>
</dbReference>
<name>A0A0F6YHS2_9BACT</name>
<evidence type="ECO:0000313" key="1">
    <source>
        <dbReference type="EMBL" id="AKF05041.1"/>
    </source>
</evidence>
<accession>A0A0F6YHS2</accession>
<evidence type="ECO:0000313" key="2">
    <source>
        <dbReference type="Proteomes" id="UP000034883"/>
    </source>
</evidence>
<sequence length="288" mass="30799">MALAEVIEVPGTRVSLRLPRVDELVMVRGEPFVVHECGLAISIDAAPPGLATRTYLDDVSQALRTSSLGCRESRSSQGETLWSCDANGMVMRARRIEIGGTGALVSVLGPAADVRAVDAIVSSARVDPAATYDALAQMSVALVPPEGMALRETSTGGALEYALVGSALVPPRTQPALVWLFVPWDADEQHADGSPWTDLELGRFVGGLVGASDLDQVREGTMRGGPVAPGVFEMTIDATIEATPMTVWTWTLRDEHGAYVVMGRSPSSESTLWIDRWRAHARTLSFID</sequence>
<dbReference type="KEGG" id="samy:DB32_002190"/>
<dbReference type="EMBL" id="CP011125">
    <property type="protein sequence ID" value="AKF05041.1"/>
    <property type="molecule type" value="Genomic_DNA"/>
</dbReference>
<proteinExistence type="predicted"/>
<keyword evidence="2" id="KW-1185">Reference proteome</keyword>